<accession>A0ABT6DF10</accession>
<feature type="region of interest" description="Disordered" evidence="1">
    <location>
        <begin position="1"/>
        <end position="42"/>
    </location>
</feature>
<organism evidence="2 3">
    <name type="scientific">Bdellovibrio svalbardensis</name>
    <dbReference type="NCBI Taxonomy" id="2972972"/>
    <lineage>
        <taxon>Bacteria</taxon>
        <taxon>Pseudomonadati</taxon>
        <taxon>Bdellovibrionota</taxon>
        <taxon>Bdellovibrionia</taxon>
        <taxon>Bdellovibrionales</taxon>
        <taxon>Pseudobdellovibrionaceae</taxon>
        <taxon>Bdellovibrio</taxon>
    </lineage>
</organism>
<proteinExistence type="predicted"/>
<dbReference type="EMBL" id="JANRMI010000001">
    <property type="protein sequence ID" value="MDG0815057.1"/>
    <property type="molecule type" value="Genomic_DNA"/>
</dbReference>
<protein>
    <submittedName>
        <fullName evidence="2">Uncharacterized protein</fullName>
    </submittedName>
</protein>
<keyword evidence="3" id="KW-1185">Reference proteome</keyword>
<reference evidence="2" key="1">
    <citation type="submission" date="2022-08" db="EMBL/GenBank/DDBJ databases">
        <title>Novel Bdellovibrio Species Isolated from Svalbard: Designation Bdellovibrio svalbardensis.</title>
        <authorList>
            <person name="Mitchell R.J."/>
            <person name="Choi S.Y."/>
        </authorList>
    </citation>
    <scope>NUCLEOTIDE SEQUENCE</scope>
    <source>
        <strain evidence="2">PAP01</strain>
    </source>
</reference>
<feature type="compositionally biased region" description="Basic residues" evidence="1">
    <location>
        <begin position="13"/>
        <end position="26"/>
    </location>
</feature>
<comment type="caution">
    <text evidence="2">The sequence shown here is derived from an EMBL/GenBank/DDBJ whole genome shotgun (WGS) entry which is preliminary data.</text>
</comment>
<dbReference type="RefSeq" id="WP_277576535.1">
    <property type="nucleotide sequence ID" value="NZ_JANRMI010000001.1"/>
</dbReference>
<name>A0ABT6DF10_9BACT</name>
<sequence length="42" mass="4734">MASKTKKTEYIREKKKSTSGKKRKAAVRTNGTTKSAKTLFKD</sequence>
<gene>
    <name evidence="2" type="ORF">NWE73_01695</name>
</gene>
<evidence type="ECO:0000313" key="3">
    <source>
        <dbReference type="Proteomes" id="UP001152321"/>
    </source>
</evidence>
<dbReference type="Proteomes" id="UP001152321">
    <property type="component" value="Unassembled WGS sequence"/>
</dbReference>
<evidence type="ECO:0000256" key="1">
    <source>
        <dbReference type="SAM" id="MobiDB-lite"/>
    </source>
</evidence>
<evidence type="ECO:0000313" key="2">
    <source>
        <dbReference type="EMBL" id="MDG0815057.1"/>
    </source>
</evidence>
<feature type="compositionally biased region" description="Basic and acidic residues" evidence="1">
    <location>
        <begin position="1"/>
        <end position="12"/>
    </location>
</feature>